<dbReference type="SUPFAM" id="SSF53448">
    <property type="entry name" value="Nucleotide-diphospho-sugar transferases"/>
    <property type="match status" value="2"/>
</dbReference>
<evidence type="ECO:0000313" key="2">
    <source>
        <dbReference type="EMBL" id="QMW89744.1"/>
    </source>
</evidence>
<dbReference type="CDD" id="cd04184">
    <property type="entry name" value="GT2_RfbC_Mx_like"/>
    <property type="match status" value="1"/>
</dbReference>
<dbReference type="EMBL" id="CP040626">
    <property type="protein sequence ID" value="QMW89744.1"/>
    <property type="molecule type" value="Genomic_DNA"/>
</dbReference>
<dbReference type="PANTHER" id="PTHR43179:SF7">
    <property type="entry name" value="RHAMNOSYLTRANSFERASE WBBL"/>
    <property type="match status" value="1"/>
</dbReference>
<dbReference type="GeneID" id="92942879"/>
<evidence type="ECO:0000313" key="3">
    <source>
        <dbReference type="Proteomes" id="UP000515243"/>
    </source>
</evidence>
<protein>
    <submittedName>
        <fullName evidence="2">Glycosyltransferase family 2 protein</fullName>
    </submittedName>
</protein>
<name>A0AAP9UE45_CLOBU</name>
<dbReference type="Pfam" id="PF00535">
    <property type="entry name" value="Glycos_transf_2"/>
    <property type="match status" value="2"/>
</dbReference>
<dbReference type="AlphaFoldDB" id="A0AAP9UE45"/>
<dbReference type="Gene3D" id="3.90.550.10">
    <property type="entry name" value="Spore Coat Polysaccharide Biosynthesis Protein SpsA, Chain A"/>
    <property type="match status" value="2"/>
</dbReference>
<feature type="domain" description="Glycosyltransferase 2-like" evidence="1">
    <location>
        <begin position="344"/>
        <end position="524"/>
    </location>
</feature>
<dbReference type="InterPro" id="IPR029044">
    <property type="entry name" value="Nucleotide-diphossugar_trans"/>
</dbReference>
<feature type="domain" description="Glycosyltransferase 2-like" evidence="1">
    <location>
        <begin position="86"/>
        <end position="247"/>
    </location>
</feature>
<dbReference type="PANTHER" id="PTHR43179">
    <property type="entry name" value="RHAMNOSYLTRANSFERASE WBBL"/>
    <property type="match status" value="1"/>
</dbReference>
<sequence>MDLKEAEKETIWTWIKKCLKSNKYTHLLCKALKCLKNNGIKFTIKKIKQKFNSTSVYKDYIQNNFLTEEERKIQTNIKFDKNIKFSILVPIYNTPKKYLCEMIDSCINQTYSNWELCLADGSDKEHSYVGNIINNYAKNDTRIKYKVLKNNGGISENTNECIKMSCGDYIGLFDHDDLLHPSALFEYMKVIQKENADLIYSDEAVFEKNLKDIKTIHFKPDFAIDTLRTYNYICHFTVFKKSLLDKVGMFRKEFDGAQDHDMIFRLTEHSENIIHIPKVLYYWRSHPQSTSQDINSKSYAIDNGIKAVNGHLKRCNINGFAKSSEEFPTIYRLTYEIKDNQMISIIIPNKDNIKVLDTCINSIMKKSTYNNFEIVIVENNSTEKETFDYYDKLEKYENIRVIKYETDGEFNYSAINNYGVKYANGEHLLFLNNDIEVISENWLQEMLMYSQRKDIGAVGAKLYYENETIQHAGVIIGIGGFAGHSHRHVDRRSGGYFSRCKIQQNLSAVTAACLMMRKNVFEEINGFDESFKVALNDVDLCMRIRKVGYLIAWTPYAELYHYESISRGYEDTPEKQKRFEGEVKKFQDRWKKELEKGDPYYNPNLTLGAEDFSLKLN</sequence>
<accession>A0AAP9UE45</accession>
<dbReference type="RefSeq" id="WP_080646795.1">
    <property type="nucleotide sequence ID" value="NZ_AP019716.1"/>
</dbReference>
<gene>
    <name evidence="2" type="ORF">FF104_01945</name>
</gene>
<dbReference type="InterPro" id="IPR001173">
    <property type="entry name" value="Glyco_trans_2-like"/>
</dbReference>
<proteinExistence type="predicted"/>
<dbReference type="CDD" id="cd04186">
    <property type="entry name" value="GT_2_like_c"/>
    <property type="match status" value="1"/>
</dbReference>
<evidence type="ECO:0000259" key="1">
    <source>
        <dbReference type="Pfam" id="PF00535"/>
    </source>
</evidence>
<dbReference type="Proteomes" id="UP000515243">
    <property type="component" value="Chromosome 1"/>
</dbReference>
<reference evidence="2 3" key="1">
    <citation type="submission" date="2019-05" db="EMBL/GenBank/DDBJ databases">
        <authorList>
            <person name="Schori C."/>
            <person name="Ahrens C."/>
        </authorList>
    </citation>
    <scope>NUCLEOTIDE SEQUENCE [LARGE SCALE GENOMIC DNA]</scope>
    <source>
        <strain evidence="2 3">DSM 10702</strain>
    </source>
</reference>
<dbReference type="GO" id="GO:0016757">
    <property type="term" value="F:glycosyltransferase activity"/>
    <property type="evidence" value="ECO:0007669"/>
    <property type="project" value="UniProtKB-KW"/>
</dbReference>
<organism evidence="2 3">
    <name type="scientific">Clostridium butyricum</name>
    <dbReference type="NCBI Taxonomy" id="1492"/>
    <lineage>
        <taxon>Bacteria</taxon>
        <taxon>Bacillati</taxon>
        <taxon>Bacillota</taxon>
        <taxon>Clostridia</taxon>
        <taxon>Eubacteriales</taxon>
        <taxon>Clostridiaceae</taxon>
        <taxon>Clostridium</taxon>
    </lineage>
</organism>